<accession>A0A317D4U2</accession>
<dbReference type="Proteomes" id="UP000246050">
    <property type="component" value="Unassembled WGS sequence"/>
</dbReference>
<dbReference type="GO" id="GO:0009695">
    <property type="term" value="P:jasmonic acid biosynthetic process"/>
    <property type="evidence" value="ECO:0007669"/>
    <property type="project" value="InterPro"/>
</dbReference>
<dbReference type="InterPro" id="IPR041013">
    <property type="entry name" value="AOC-like"/>
</dbReference>
<feature type="chain" id="PRO_5039715638" description="Allene oxide cyclase barrel-like domain-containing protein" evidence="1">
    <location>
        <begin position="20"/>
        <end position="154"/>
    </location>
</feature>
<evidence type="ECO:0000259" key="2">
    <source>
        <dbReference type="Pfam" id="PF18678"/>
    </source>
</evidence>
<evidence type="ECO:0000313" key="3">
    <source>
        <dbReference type="EMBL" id="PWR07585.1"/>
    </source>
</evidence>
<dbReference type="GO" id="GO:0017000">
    <property type="term" value="P:antibiotic biosynthetic process"/>
    <property type="evidence" value="ECO:0007669"/>
    <property type="project" value="InterPro"/>
</dbReference>
<evidence type="ECO:0000313" key="4">
    <source>
        <dbReference type="Proteomes" id="UP000246050"/>
    </source>
</evidence>
<organism evidence="3 4">
    <name type="scientific">Micromonospora sicca</name>
    <dbReference type="NCBI Taxonomy" id="2202420"/>
    <lineage>
        <taxon>Bacteria</taxon>
        <taxon>Bacillati</taxon>
        <taxon>Actinomycetota</taxon>
        <taxon>Actinomycetes</taxon>
        <taxon>Micromonosporales</taxon>
        <taxon>Micromonosporaceae</taxon>
        <taxon>Micromonospora</taxon>
    </lineage>
</organism>
<dbReference type="InterPro" id="IPR044859">
    <property type="entry name" value="Allene_oxi_cyc_Dirigent"/>
</dbReference>
<dbReference type="AlphaFoldDB" id="A0A317D4U2"/>
<dbReference type="Gene3D" id="2.40.480.10">
    <property type="entry name" value="Allene oxide cyclase-like"/>
    <property type="match status" value="1"/>
</dbReference>
<keyword evidence="1" id="KW-0732">Signal</keyword>
<evidence type="ECO:0000256" key="1">
    <source>
        <dbReference type="SAM" id="SignalP"/>
    </source>
</evidence>
<gene>
    <name evidence="3" type="ORF">DKT69_34565</name>
</gene>
<dbReference type="Pfam" id="PF18678">
    <property type="entry name" value="AOC_like"/>
    <property type="match status" value="1"/>
</dbReference>
<feature type="signal peptide" evidence="1">
    <location>
        <begin position="1"/>
        <end position="19"/>
    </location>
</feature>
<name>A0A317D4U2_9ACTN</name>
<dbReference type="SUPFAM" id="SSF141493">
    <property type="entry name" value="Allene oxide cyclase-like"/>
    <property type="match status" value="1"/>
</dbReference>
<dbReference type="GO" id="GO:0046423">
    <property type="term" value="F:allene-oxide cyclase activity"/>
    <property type="evidence" value="ECO:0007669"/>
    <property type="project" value="InterPro"/>
</dbReference>
<dbReference type="EMBL" id="QGKS01000468">
    <property type="protein sequence ID" value="PWR07585.1"/>
    <property type="molecule type" value="Genomic_DNA"/>
</dbReference>
<proteinExistence type="predicted"/>
<protein>
    <recommendedName>
        <fullName evidence="2">Allene oxide cyclase barrel-like domain-containing protein</fullName>
    </recommendedName>
</protein>
<sequence>MRLSPLITAVLVAPVAALAGAVGSGPADHEETLRLLDTGATIDAFLNGGDPSHTGDREVFRDTLVWAKDQSPAGKAEGHCTVIEASTATTTCTTVTTLQHGTITTEGVGAFVQGATSIAAITGGTGAYEGAKGHATFLFNPAALSPVTFVLSRR</sequence>
<comment type="caution">
    <text evidence="3">The sequence shown here is derived from an EMBL/GenBank/DDBJ whole genome shotgun (WGS) entry which is preliminary data.</text>
</comment>
<feature type="domain" description="Allene oxide cyclase barrel-like" evidence="2">
    <location>
        <begin position="53"/>
        <end position="137"/>
    </location>
</feature>
<reference evidence="3 4" key="1">
    <citation type="submission" date="2018-05" db="EMBL/GenBank/DDBJ databases">
        <title>Micromonosporas from Atacama Desert.</title>
        <authorList>
            <person name="Carro L."/>
            <person name="Golinska P."/>
            <person name="Klenk H.-P."/>
            <person name="Goodfellow M."/>
        </authorList>
    </citation>
    <scope>NUCLEOTIDE SEQUENCE [LARGE SCALE GENOMIC DNA]</scope>
    <source>
        <strain evidence="3 4">4G51</strain>
    </source>
</reference>
<dbReference type="InterPro" id="IPR034871">
    <property type="entry name" value="Allene_oxi_cyc_sf"/>
</dbReference>